<accession>A0A6C0CWN7</accession>
<sequence length="215" mass="24999">MAHSMEIADISLEQFSKFVGNRFRNVFEIAKETGIEGFKMKIVKEEDWVEAKWDSVEGVEDDVLLEKVRESINSAVTKFKNTSKKYFYNYLVSYDHSVIGAILKDKGAHMKEFREMLKDKYKLDRFPKVTIVKYDPNMDIMYRAIKLDDLCVDISVRKDGQVKINRYGDCILFKCILSGPQGIRLKELEKDIIRLISKTTDEINVVSDEENSDNE</sequence>
<dbReference type="AlphaFoldDB" id="A0A6C0CWN7"/>
<evidence type="ECO:0000313" key="1">
    <source>
        <dbReference type="EMBL" id="QHT09256.1"/>
    </source>
</evidence>
<reference evidence="1" key="1">
    <citation type="journal article" date="2020" name="Nature">
        <title>Giant virus diversity and host interactions through global metagenomics.</title>
        <authorList>
            <person name="Schulz F."/>
            <person name="Roux S."/>
            <person name="Paez-Espino D."/>
            <person name="Jungbluth S."/>
            <person name="Walsh D.A."/>
            <person name="Denef V.J."/>
            <person name="McMahon K.D."/>
            <person name="Konstantinidis K.T."/>
            <person name="Eloe-Fadrosh E.A."/>
            <person name="Kyrpides N.C."/>
            <person name="Woyke T."/>
        </authorList>
    </citation>
    <scope>NUCLEOTIDE SEQUENCE</scope>
    <source>
        <strain evidence="1">GVMAG-M-3300023110-24</strain>
    </source>
</reference>
<dbReference type="EMBL" id="MN739509">
    <property type="protein sequence ID" value="QHT09256.1"/>
    <property type="molecule type" value="Genomic_DNA"/>
</dbReference>
<organism evidence="1">
    <name type="scientific">viral metagenome</name>
    <dbReference type="NCBI Taxonomy" id="1070528"/>
    <lineage>
        <taxon>unclassified sequences</taxon>
        <taxon>metagenomes</taxon>
        <taxon>organismal metagenomes</taxon>
    </lineage>
</organism>
<protein>
    <submittedName>
        <fullName evidence="1">Uncharacterized protein</fullName>
    </submittedName>
</protein>
<proteinExistence type="predicted"/>
<name>A0A6C0CWN7_9ZZZZ</name>